<sequence>MPITLNESLPAYRILSDEGVMVISPGRAETQDIRPIRIGLLNLMPKKIQTENQFARLIGATPLQIDFQLIRMSEHESRNTAADHMESFYRPFREVVETDEKFDGLIITGAPIEHLPFEQVTYWDELTRVFEWTQTHVHSTMGVCWGGMAMAWHFNGVAKHALDEKAFGCFRHQNLAPASPYLRGFSDDVLLPVSRWTEMRQDEVDSKPGLITLLASEETGPCLVEDPARRAVYVFNHLEYDSTSLKDEYDRDVAAGKPISLPRNYYPNDDPSQQPANRWRSHAHLLYGNWINEIYQTTEYDMRKIGTQG</sequence>
<evidence type="ECO:0000313" key="7">
    <source>
        <dbReference type="EMBL" id="AUH34919.1"/>
    </source>
</evidence>
<dbReference type="Gene3D" id="3.40.50.880">
    <property type="match status" value="1"/>
</dbReference>
<dbReference type="KEGG" id="paro:CUV01_17420"/>
<proteinExistence type="inferred from homology"/>
<dbReference type="AlphaFoldDB" id="A0A2K9EKH9"/>
<dbReference type="UniPathway" id="UPA00051">
    <property type="reaction ID" value="UER00074"/>
</dbReference>
<feature type="site" description="Important for acyl-CoA specificity" evidence="5">
    <location>
        <position position="113"/>
    </location>
</feature>
<feature type="active site" evidence="5">
    <location>
        <position position="239"/>
    </location>
</feature>
<dbReference type="NCBIfam" id="TIGR01001">
    <property type="entry name" value="metA"/>
    <property type="match status" value="1"/>
</dbReference>
<keyword evidence="8" id="KW-1185">Reference proteome</keyword>
<evidence type="ECO:0000256" key="2">
    <source>
        <dbReference type="ARBA" id="ARBA00022605"/>
    </source>
</evidence>
<dbReference type="SUPFAM" id="SSF52317">
    <property type="entry name" value="Class I glutamine amidotransferase-like"/>
    <property type="match status" value="1"/>
</dbReference>
<dbReference type="Proteomes" id="UP000233742">
    <property type="component" value="Chromosome"/>
</dbReference>
<dbReference type="RefSeq" id="WP_101461579.1">
    <property type="nucleotide sequence ID" value="NZ_CP025408.1"/>
</dbReference>
<dbReference type="GO" id="GO:0008899">
    <property type="term" value="F:homoserine O-succinyltransferase activity"/>
    <property type="evidence" value="ECO:0007669"/>
    <property type="project" value="UniProtKB-UniRule"/>
</dbReference>
<dbReference type="EMBL" id="CP025408">
    <property type="protein sequence ID" value="AUH34919.1"/>
    <property type="molecule type" value="Genomic_DNA"/>
</dbReference>
<keyword evidence="5" id="KW-0486">Methionine biosynthesis</keyword>
<feature type="active site" description="Proton acceptor" evidence="5">
    <location>
        <position position="237"/>
    </location>
</feature>
<dbReference type="OrthoDB" id="9772423at2"/>
<evidence type="ECO:0000313" key="8">
    <source>
        <dbReference type="Proteomes" id="UP000233742"/>
    </source>
</evidence>
<evidence type="ECO:0000256" key="1">
    <source>
        <dbReference type="ARBA" id="ARBA00022490"/>
    </source>
</evidence>
<comment type="pathway">
    <text evidence="5">Amino-acid biosynthesis; L-methionine biosynthesis via de novo pathway; O-acetyl-L-homoserine from L-homoserine: step 1/1.</text>
</comment>
<comment type="similarity">
    <text evidence="5">Belongs to the MetA family.</text>
</comment>
<dbReference type="InterPro" id="IPR033752">
    <property type="entry name" value="MetA_family"/>
</dbReference>
<comment type="subcellular location">
    <subcellularLocation>
        <location evidence="5">Cytoplasm</location>
    </subcellularLocation>
</comment>
<feature type="active site" description="Acyl-thioester intermediate" evidence="5 6">
    <location>
        <position position="144"/>
    </location>
</feature>
<keyword evidence="4 5" id="KW-0012">Acyltransferase</keyword>
<dbReference type="EC" id="2.3.1.31" evidence="5"/>
<dbReference type="Pfam" id="PF04204">
    <property type="entry name" value="HTS"/>
    <property type="match status" value="1"/>
</dbReference>
<dbReference type="InterPro" id="IPR029062">
    <property type="entry name" value="Class_I_gatase-like"/>
</dbReference>
<comment type="caution">
    <text evidence="5">Lacks conserved residue(s) required for the propagation of feature annotation.</text>
</comment>
<gene>
    <name evidence="5" type="primary">metAA</name>
    <name evidence="7" type="ORF">CUV01_17420</name>
</gene>
<keyword evidence="1 5" id="KW-0963">Cytoplasm</keyword>
<name>A0A2K9EKH9_9RHOB</name>
<dbReference type="PANTHER" id="PTHR20919">
    <property type="entry name" value="HOMOSERINE O-SUCCINYLTRANSFERASE"/>
    <property type="match status" value="1"/>
</dbReference>
<keyword evidence="2 5" id="KW-0028">Amino-acid biosynthesis</keyword>
<reference evidence="7 8" key="1">
    <citation type="submission" date="2017-12" db="EMBL/GenBank/DDBJ databases">
        <authorList>
            <person name="Hurst M.R.H."/>
        </authorList>
    </citation>
    <scope>NUCLEOTIDE SEQUENCE [LARGE SCALE GENOMIC DNA]</scope>
    <source>
        <strain evidence="7 8">BM15</strain>
    </source>
</reference>
<dbReference type="GO" id="GO:0019281">
    <property type="term" value="P:L-methionine biosynthetic process from homoserine via O-succinyl-L-homoserine and cystathionine"/>
    <property type="evidence" value="ECO:0007669"/>
    <property type="project" value="InterPro"/>
</dbReference>
<feature type="site" description="Important for substrate specificity" evidence="5">
    <location>
        <position position="194"/>
    </location>
</feature>
<protein>
    <recommendedName>
        <fullName evidence="5">Homoserine O-acetyltransferase</fullName>
        <shortName evidence="5">HAT</shortName>
        <ecNumber evidence="5">2.3.1.31</ecNumber>
    </recommendedName>
    <alternativeName>
        <fullName evidence="5">Homoserine transacetylase</fullName>
        <shortName evidence="5">HTA</shortName>
    </alternativeName>
</protein>
<feature type="binding site" evidence="5">
    <location>
        <position position="165"/>
    </location>
    <ligand>
        <name>substrate</name>
    </ligand>
</feature>
<dbReference type="GO" id="GO:0004414">
    <property type="term" value="F:homoserine O-acetyltransferase activity"/>
    <property type="evidence" value="ECO:0007669"/>
    <property type="project" value="UniProtKB-EC"/>
</dbReference>
<dbReference type="PANTHER" id="PTHR20919:SF0">
    <property type="entry name" value="HOMOSERINE O-SUCCINYLTRANSFERASE"/>
    <property type="match status" value="1"/>
</dbReference>
<dbReference type="PIRSF" id="PIRSF000450">
    <property type="entry name" value="H_ser_succinyltr"/>
    <property type="match status" value="1"/>
</dbReference>
<evidence type="ECO:0000256" key="3">
    <source>
        <dbReference type="ARBA" id="ARBA00022679"/>
    </source>
</evidence>
<dbReference type="GO" id="GO:0005737">
    <property type="term" value="C:cytoplasm"/>
    <property type="evidence" value="ECO:0007669"/>
    <property type="project" value="UniProtKB-SubCell"/>
</dbReference>
<feature type="binding site" evidence="5">
    <location>
        <position position="194"/>
    </location>
    <ligand>
        <name>substrate</name>
    </ligand>
</feature>
<evidence type="ECO:0000256" key="6">
    <source>
        <dbReference type="PIRSR" id="PIRSR000450-1"/>
    </source>
</evidence>
<keyword evidence="3 5" id="KW-0808">Transferase</keyword>
<accession>A0A2K9EKH9</accession>
<evidence type="ECO:0000256" key="4">
    <source>
        <dbReference type="ARBA" id="ARBA00023315"/>
    </source>
</evidence>
<organism evidence="7 8">
    <name type="scientific">Paracoccus tegillarcae</name>
    <dbReference type="NCBI Taxonomy" id="1529068"/>
    <lineage>
        <taxon>Bacteria</taxon>
        <taxon>Pseudomonadati</taxon>
        <taxon>Pseudomonadota</taxon>
        <taxon>Alphaproteobacteria</taxon>
        <taxon>Rhodobacterales</taxon>
        <taxon>Paracoccaceae</taxon>
        <taxon>Paracoccus</taxon>
    </lineage>
</organism>
<feature type="binding site" evidence="5">
    <location>
        <position position="251"/>
    </location>
    <ligand>
        <name>substrate</name>
    </ligand>
</feature>
<dbReference type="CDD" id="cd03131">
    <property type="entry name" value="GATase1_HTS"/>
    <property type="match status" value="1"/>
</dbReference>
<dbReference type="InterPro" id="IPR005697">
    <property type="entry name" value="HST_MetA"/>
</dbReference>
<comment type="function">
    <text evidence="5">Transfers an acetyl group from acetyl-CoA to L-homoserine, forming acetyl-L-homoserine.</text>
</comment>
<dbReference type="HAMAP" id="MF_00295">
    <property type="entry name" value="MetA_acyltransf"/>
    <property type="match status" value="1"/>
</dbReference>
<evidence type="ECO:0000256" key="5">
    <source>
        <dbReference type="HAMAP-Rule" id="MF_00295"/>
    </source>
</evidence>
<comment type="catalytic activity">
    <reaction evidence="5">
        <text>L-homoserine + acetyl-CoA = O-acetyl-L-homoserine + CoA</text>
        <dbReference type="Rhea" id="RHEA:13701"/>
        <dbReference type="ChEBI" id="CHEBI:57287"/>
        <dbReference type="ChEBI" id="CHEBI:57288"/>
        <dbReference type="ChEBI" id="CHEBI:57476"/>
        <dbReference type="ChEBI" id="CHEBI:57716"/>
        <dbReference type="EC" id="2.3.1.31"/>
    </reaction>
</comment>